<evidence type="ECO:0000313" key="2">
    <source>
        <dbReference type="Proteomes" id="UP001222325"/>
    </source>
</evidence>
<dbReference type="EMBL" id="JARJCN010000026">
    <property type="protein sequence ID" value="KAJ7088451.1"/>
    <property type="molecule type" value="Genomic_DNA"/>
</dbReference>
<name>A0AAD6XUI2_9AGAR</name>
<comment type="caution">
    <text evidence="1">The sequence shown here is derived from an EMBL/GenBank/DDBJ whole genome shotgun (WGS) entry which is preliminary data.</text>
</comment>
<gene>
    <name evidence="1" type="ORF">B0H15DRAFT_949626</name>
</gene>
<reference evidence="1" key="1">
    <citation type="submission" date="2023-03" db="EMBL/GenBank/DDBJ databases">
        <title>Massive genome expansion in bonnet fungi (Mycena s.s.) driven by repeated elements and novel gene families across ecological guilds.</title>
        <authorList>
            <consortium name="Lawrence Berkeley National Laboratory"/>
            <person name="Harder C.B."/>
            <person name="Miyauchi S."/>
            <person name="Viragh M."/>
            <person name="Kuo A."/>
            <person name="Thoen E."/>
            <person name="Andreopoulos B."/>
            <person name="Lu D."/>
            <person name="Skrede I."/>
            <person name="Drula E."/>
            <person name="Henrissat B."/>
            <person name="Morin E."/>
            <person name="Kohler A."/>
            <person name="Barry K."/>
            <person name="LaButti K."/>
            <person name="Morin E."/>
            <person name="Salamov A."/>
            <person name="Lipzen A."/>
            <person name="Mereny Z."/>
            <person name="Hegedus B."/>
            <person name="Baldrian P."/>
            <person name="Stursova M."/>
            <person name="Weitz H."/>
            <person name="Taylor A."/>
            <person name="Grigoriev I.V."/>
            <person name="Nagy L.G."/>
            <person name="Martin F."/>
            <person name="Kauserud H."/>
        </authorList>
    </citation>
    <scope>NUCLEOTIDE SEQUENCE</scope>
    <source>
        <strain evidence="1">CBHHK173m</strain>
    </source>
</reference>
<organism evidence="1 2">
    <name type="scientific">Mycena belliarum</name>
    <dbReference type="NCBI Taxonomy" id="1033014"/>
    <lineage>
        <taxon>Eukaryota</taxon>
        <taxon>Fungi</taxon>
        <taxon>Dikarya</taxon>
        <taxon>Basidiomycota</taxon>
        <taxon>Agaricomycotina</taxon>
        <taxon>Agaricomycetes</taxon>
        <taxon>Agaricomycetidae</taxon>
        <taxon>Agaricales</taxon>
        <taxon>Marasmiineae</taxon>
        <taxon>Mycenaceae</taxon>
        <taxon>Mycena</taxon>
    </lineage>
</organism>
<protein>
    <submittedName>
        <fullName evidence="1">Uncharacterized protein</fullName>
    </submittedName>
</protein>
<sequence>MRRTHALNFSSRRFAPSSHRVKCVSRKVSAQKRARWCRSCALGHLGRDAPTLFFAVPRAGYNGVFMSSTVKHSDAFCGLLRGTRASRPRCPDAIYRRPASGVTALARKFRCDAPFFSPALRAGCITYPKAQDTSTSRGQVIAEAFNFSFSALRAAFVQHFTTVAGFSTTDGPRAV</sequence>
<dbReference type="Proteomes" id="UP001222325">
    <property type="component" value="Unassembled WGS sequence"/>
</dbReference>
<proteinExistence type="predicted"/>
<keyword evidence="2" id="KW-1185">Reference proteome</keyword>
<accession>A0AAD6XUI2</accession>
<dbReference type="AlphaFoldDB" id="A0AAD6XUI2"/>
<evidence type="ECO:0000313" key="1">
    <source>
        <dbReference type="EMBL" id="KAJ7088451.1"/>
    </source>
</evidence>